<dbReference type="Pfam" id="PF13318">
    <property type="entry name" value="AtzG-like"/>
    <property type="match status" value="1"/>
</dbReference>
<feature type="region of interest" description="Disordered" evidence="1">
    <location>
        <begin position="1"/>
        <end position="26"/>
    </location>
</feature>
<evidence type="ECO:0000313" key="3">
    <source>
        <dbReference type="Proteomes" id="UP001166585"/>
    </source>
</evidence>
<accession>A0ABS5RAT1</accession>
<keyword evidence="3" id="KW-1185">Reference proteome</keyword>
<dbReference type="Proteomes" id="UP001166585">
    <property type="component" value="Unassembled WGS sequence"/>
</dbReference>
<proteinExistence type="predicted"/>
<gene>
    <name evidence="2" type="ORF">KIP89_16865</name>
</gene>
<organism evidence="2 3">
    <name type="scientific">Ancylobacter radicis</name>
    <dbReference type="NCBI Taxonomy" id="2836179"/>
    <lineage>
        <taxon>Bacteria</taxon>
        <taxon>Pseudomonadati</taxon>
        <taxon>Pseudomonadota</taxon>
        <taxon>Alphaproteobacteria</taxon>
        <taxon>Hyphomicrobiales</taxon>
        <taxon>Xanthobacteraceae</taxon>
        <taxon>Ancylobacter</taxon>
    </lineage>
</organism>
<comment type="caution">
    <text evidence="2">The sequence shown here is derived from an EMBL/GenBank/DDBJ whole genome shotgun (WGS) entry which is preliminary data.</text>
</comment>
<sequence length="80" mass="8257">MQSNAAEQAGGAMDGTGERDDRARATGALLDGGLALQGLPLEETLRPRVVMHLETAIAMAALVAGFALPDDAEPAPVYRP</sequence>
<name>A0ABS5RAT1_9HYPH</name>
<evidence type="ECO:0000313" key="2">
    <source>
        <dbReference type="EMBL" id="MBS9478781.1"/>
    </source>
</evidence>
<protein>
    <submittedName>
        <fullName evidence="2">DUF4089 domain-containing protein</fullName>
    </submittedName>
</protein>
<reference evidence="2" key="1">
    <citation type="submission" date="2021-05" db="EMBL/GenBank/DDBJ databases">
        <authorList>
            <person name="Sun Q."/>
            <person name="Inoue M."/>
        </authorList>
    </citation>
    <scope>NUCLEOTIDE SEQUENCE</scope>
    <source>
        <strain evidence="2">VKM B-3255</strain>
    </source>
</reference>
<dbReference type="InterPro" id="IPR025148">
    <property type="entry name" value="AtzG-like"/>
</dbReference>
<dbReference type="EMBL" id="JAHCQH010000021">
    <property type="protein sequence ID" value="MBS9478781.1"/>
    <property type="molecule type" value="Genomic_DNA"/>
</dbReference>
<evidence type="ECO:0000256" key="1">
    <source>
        <dbReference type="SAM" id="MobiDB-lite"/>
    </source>
</evidence>